<evidence type="ECO:0000313" key="2">
    <source>
        <dbReference type="EMBL" id="RTR01107.1"/>
    </source>
</evidence>
<evidence type="ECO:0000313" key="3">
    <source>
        <dbReference type="Proteomes" id="UP000267400"/>
    </source>
</evidence>
<gene>
    <name evidence="2" type="ORF">EKG36_14695</name>
</gene>
<proteinExistence type="predicted"/>
<reference evidence="2 3" key="1">
    <citation type="submission" date="2018-12" db="EMBL/GenBank/DDBJ databases">
        <authorList>
            <person name="Yu L."/>
        </authorList>
    </citation>
    <scope>NUCLEOTIDE SEQUENCE [LARGE SCALE GENOMIC DNA]</scope>
    <source>
        <strain evidence="2 3">11S</strain>
    </source>
</reference>
<evidence type="ECO:0000259" key="1">
    <source>
        <dbReference type="PROSITE" id="PS50075"/>
    </source>
</evidence>
<dbReference type="OrthoDB" id="9810922at2"/>
<dbReference type="PROSITE" id="PS50075">
    <property type="entry name" value="CARRIER"/>
    <property type="match status" value="1"/>
</dbReference>
<dbReference type="Gene3D" id="1.10.1200.10">
    <property type="entry name" value="ACP-like"/>
    <property type="match status" value="1"/>
</dbReference>
<accession>A0A3S0I6I1</accession>
<sequence>MAELSRETIRDTAIDCILSVAPEAEIDRLRHDRPWREQLEVDSFDFLNVLVALETRLGVSVPEGDYHELTTLDGLVAYLEARLAETPP</sequence>
<dbReference type="EMBL" id="RXNS01000014">
    <property type="protein sequence ID" value="RTR01107.1"/>
    <property type="molecule type" value="Genomic_DNA"/>
</dbReference>
<dbReference type="RefSeq" id="WP_126485392.1">
    <property type="nucleotide sequence ID" value="NZ_RXNS01000014.1"/>
</dbReference>
<dbReference type="InterPro" id="IPR009081">
    <property type="entry name" value="PP-bd_ACP"/>
</dbReference>
<feature type="domain" description="Carrier" evidence="1">
    <location>
        <begin position="7"/>
        <end position="83"/>
    </location>
</feature>
<protein>
    <submittedName>
        <fullName evidence="2">Acyl carrier protein</fullName>
    </submittedName>
</protein>
<dbReference type="AlphaFoldDB" id="A0A3S0I6I1"/>
<organism evidence="2 3">
    <name type="scientific">Halomonas nitroreducens</name>
    <dbReference type="NCBI Taxonomy" id="447425"/>
    <lineage>
        <taxon>Bacteria</taxon>
        <taxon>Pseudomonadati</taxon>
        <taxon>Pseudomonadota</taxon>
        <taxon>Gammaproteobacteria</taxon>
        <taxon>Oceanospirillales</taxon>
        <taxon>Halomonadaceae</taxon>
        <taxon>Halomonas</taxon>
    </lineage>
</organism>
<name>A0A3S0I6I1_9GAMM</name>
<dbReference type="Proteomes" id="UP000267400">
    <property type="component" value="Unassembled WGS sequence"/>
</dbReference>
<dbReference type="Pfam" id="PF00550">
    <property type="entry name" value="PP-binding"/>
    <property type="match status" value="1"/>
</dbReference>
<dbReference type="InterPro" id="IPR036736">
    <property type="entry name" value="ACP-like_sf"/>
</dbReference>
<comment type="caution">
    <text evidence="2">The sequence shown here is derived from an EMBL/GenBank/DDBJ whole genome shotgun (WGS) entry which is preliminary data.</text>
</comment>
<dbReference type="SUPFAM" id="SSF47336">
    <property type="entry name" value="ACP-like"/>
    <property type="match status" value="1"/>
</dbReference>
<keyword evidence="3" id="KW-1185">Reference proteome</keyword>